<reference evidence="15 16" key="1">
    <citation type="submission" date="2018-05" db="EMBL/GenBank/DDBJ databases">
        <title>Zavarzinia sp. HR-AS.</title>
        <authorList>
            <person name="Lee Y."/>
            <person name="Jeon C.O."/>
        </authorList>
    </citation>
    <scope>NUCLEOTIDE SEQUENCE [LARGE SCALE GENOMIC DNA]</scope>
    <source>
        <strain evidence="15 16">HR-AS</strain>
    </source>
</reference>
<dbReference type="SUPFAM" id="SSF55347">
    <property type="entry name" value="Glyceraldehyde-3-phosphate dehydrogenase-like, C-terminal domain"/>
    <property type="match status" value="1"/>
</dbReference>
<dbReference type="Gene3D" id="3.30.70.260">
    <property type="match status" value="1"/>
</dbReference>
<dbReference type="NCBIfam" id="NF004976">
    <property type="entry name" value="PRK06349.1"/>
    <property type="match status" value="1"/>
</dbReference>
<dbReference type="InterPro" id="IPR001342">
    <property type="entry name" value="HDH_cat"/>
</dbReference>
<evidence type="ECO:0000256" key="6">
    <source>
        <dbReference type="ARBA" id="ARBA00022605"/>
    </source>
</evidence>
<comment type="caution">
    <text evidence="15">The sequence shown here is derived from an EMBL/GenBank/DDBJ whole genome shotgun (WGS) entry which is preliminary data.</text>
</comment>
<comment type="similarity">
    <text evidence="3 13">Belongs to the homoserine dehydrogenase family.</text>
</comment>
<feature type="binding site" evidence="12">
    <location>
        <position position="108"/>
    </location>
    <ligand>
        <name>NADPH</name>
        <dbReference type="ChEBI" id="CHEBI:57783"/>
    </ligand>
</feature>
<dbReference type="UniPathway" id="UPA00050">
    <property type="reaction ID" value="UER00063"/>
</dbReference>
<dbReference type="AlphaFoldDB" id="A0A317E0E9"/>
<dbReference type="InterPro" id="IPR036291">
    <property type="entry name" value="NAD(P)-bd_dom_sf"/>
</dbReference>
<evidence type="ECO:0000256" key="1">
    <source>
        <dbReference type="ARBA" id="ARBA00005056"/>
    </source>
</evidence>
<keyword evidence="8 12" id="KW-0521">NADP</keyword>
<protein>
    <recommendedName>
        <fullName evidence="5">Homoserine dehydrogenase</fullName>
        <ecNumber evidence="4">1.1.1.3</ecNumber>
    </recommendedName>
</protein>
<dbReference type="PROSITE" id="PS01042">
    <property type="entry name" value="HOMOSER_DHGENASE"/>
    <property type="match status" value="1"/>
</dbReference>
<proteinExistence type="inferred from homology"/>
<feature type="active site" description="Proton donor" evidence="11">
    <location>
        <position position="208"/>
    </location>
</feature>
<sequence>MTDSLRLGVAGLGTVGGGLVRLLAAHADRLALRTGRRIEITAVSARDPAKDRGLGNALGGARWYADAVEMAADENVDLVVELIGGETVAKAAVEAALSRGKPVVTANKALLAHHGVALAAMAEKAGVALNFEAAVAGGIPVVKALREGLAGNRIEAVYGILNGTSNYILTSMAESGASFEDALAEAQKLGYAEADPSFDVDGVDAAHKLALLASLAFGAKIDFDAVHIEGIRRVSALDIAFARELGFRIKLVGTARSTGEGLDVRVHPVMIAEGSPLSHVDGVFNGVVVHGDFVDRMMFEGRGAGAGPTASAVMADIVDIALGVRLPLFGVPVEALSPARVMPVTARQGACYLRLSVVDRPGVIADIAAILRDEQVSIESLLQRGRAPGEGVPVVIVTHEVQEAAMARAMARIGALASVLEAPTMIRIEQIKRA</sequence>
<dbReference type="GO" id="GO:0009088">
    <property type="term" value="P:threonine biosynthetic process"/>
    <property type="evidence" value="ECO:0007669"/>
    <property type="project" value="UniProtKB-UniPathway"/>
</dbReference>
<dbReference type="InterPro" id="IPR019811">
    <property type="entry name" value="HDH_CS"/>
</dbReference>
<dbReference type="PANTHER" id="PTHR43331">
    <property type="entry name" value="HOMOSERINE DEHYDROGENASE"/>
    <property type="match status" value="1"/>
</dbReference>
<dbReference type="RefSeq" id="WP_109907681.1">
    <property type="nucleotide sequence ID" value="NZ_QGLE01000013.1"/>
</dbReference>
<dbReference type="Gene3D" id="3.40.50.720">
    <property type="entry name" value="NAD(P)-binding Rossmann-like Domain"/>
    <property type="match status" value="1"/>
</dbReference>
<dbReference type="GO" id="GO:0004412">
    <property type="term" value="F:homoserine dehydrogenase activity"/>
    <property type="evidence" value="ECO:0007669"/>
    <property type="project" value="UniProtKB-EC"/>
</dbReference>
<name>A0A317E0E9_9PROT</name>
<dbReference type="SUPFAM" id="SSF51735">
    <property type="entry name" value="NAD(P)-binding Rossmann-fold domains"/>
    <property type="match status" value="1"/>
</dbReference>
<dbReference type="OrthoDB" id="9808167at2"/>
<dbReference type="UniPathway" id="UPA00051">
    <property type="reaction ID" value="UER00465"/>
</dbReference>
<evidence type="ECO:0000313" key="15">
    <source>
        <dbReference type="EMBL" id="PWR18635.1"/>
    </source>
</evidence>
<feature type="binding site" evidence="12">
    <location>
        <position position="193"/>
    </location>
    <ligand>
        <name>L-homoserine</name>
        <dbReference type="ChEBI" id="CHEBI:57476"/>
    </ligand>
</feature>
<dbReference type="Proteomes" id="UP000245461">
    <property type="component" value="Unassembled WGS sequence"/>
</dbReference>
<dbReference type="PIRSF" id="PIRSF000098">
    <property type="entry name" value="Homoser_dehydrog"/>
    <property type="match status" value="1"/>
</dbReference>
<evidence type="ECO:0000256" key="10">
    <source>
        <dbReference type="ARBA" id="ARBA00023167"/>
    </source>
</evidence>
<keyword evidence="9" id="KW-0560">Oxidoreductase</keyword>
<dbReference type="EMBL" id="QGLE01000013">
    <property type="protein sequence ID" value="PWR18635.1"/>
    <property type="molecule type" value="Genomic_DNA"/>
</dbReference>
<keyword evidence="16" id="KW-1185">Reference proteome</keyword>
<evidence type="ECO:0000256" key="7">
    <source>
        <dbReference type="ARBA" id="ARBA00022697"/>
    </source>
</evidence>
<dbReference type="GO" id="GO:0050661">
    <property type="term" value="F:NADP binding"/>
    <property type="evidence" value="ECO:0007669"/>
    <property type="project" value="InterPro"/>
</dbReference>
<comment type="pathway">
    <text evidence="1">Amino-acid biosynthesis; L-threonine biosynthesis; L-threonine from L-aspartate: step 3/5.</text>
</comment>
<evidence type="ECO:0000256" key="4">
    <source>
        <dbReference type="ARBA" id="ARBA00013213"/>
    </source>
</evidence>
<dbReference type="CDD" id="cd04881">
    <property type="entry name" value="ACT_HSDH-Hom"/>
    <property type="match status" value="1"/>
</dbReference>
<feature type="binding site" evidence="12">
    <location>
        <begin position="10"/>
        <end position="17"/>
    </location>
    <ligand>
        <name>NADP(+)</name>
        <dbReference type="ChEBI" id="CHEBI:58349"/>
    </ligand>
</feature>
<evidence type="ECO:0000256" key="9">
    <source>
        <dbReference type="ARBA" id="ARBA00023002"/>
    </source>
</evidence>
<evidence type="ECO:0000256" key="3">
    <source>
        <dbReference type="ARBA" id="ARBA00006753"/>
    </source>
</evidence>
<dbReference type="EC" id="1.1.1.3" evidence="4"/>
<accession>A0A317E0E9</accession>
<dbReference type="SUPFAM" id="SSF55021">
    <property type="entry name" value="ACT-like"/>
    <property type="match status" value="1"/>
</dbReference>
<evidence type="ECO:0000256" key="12">
    <source>
        <dbReference type="PIRSR" id="PIRSR000098-2"/>
    </source>
</evidence>
<evidence type="ECO:0000256" key="13">
    <source>
        <dbReference type="RuleBase" id="RU004171"/>
    </source>
</evidence>
<evidence type="ECO:0000256" key="8">
    <source>
        <dbReference type="ARBA" id="ARBA00022857"/>
    </source>
</evidence>
<dbReference type="FunFam" id="3.30.360.10:FF:000005">
    <property type="entry name" value="Homoserine dehydrogenase"/>
    <property type="match status" value="1"/>
</dbReference>
<dbReference type="Pfam" id="PF00742">
    <property type="entry name" value="Homoserine_dh"/>
    <property type="match status" value="1"/>
</dbReference>
<gene>
    <name evidence="15" type="ORF">DKG74_18600</name>
</gene>
<dbReference type="InterPro" id="IPR016204">
    <property type="entry name" value="HDH"/>
</dbReference>
<organism evidence="15 16">
    <name type="scientific">Zavarzinia aquatilis</name>
    <dbReference type="NCBI Taxonomy" id="2211142"/>
    <lineage>
        <taxon>Bacteria</taxon>
        <taxon>Pseudomonadati</taxon>
        <taxon>Pseudomonadota</taxon>
        <taxon>Alphaproteobacteria</taxon>
        <taxon>Rhodospirillales</taxon>
        <taxon>Zavarziniaceae</taxon>
        <taxon>Zavarzinia</taxon>
    </lineage>
</organism>
<dbReference type="PANTHER" id="PTHR43331:SF1">
    <property type="entry name" value="HOMOSERINE DEHYDROGENASE"/>
    <property type="match status" value="1"/>
</dbReference>
<dbReference type="Pfam" id="PF03447">
    <property type="entry name" value="NAD_binding_3"/>
    <property type="match status" value="1"/>
</dbReference>
<dbReference type="InterPro" id="IPR002912">
    <property type="entry name" value="ACT_dom"/>
</dbReference>
<evidence type="ECO:0000256" key="11">
    <source>
        <dbReference type="PIRSR" id="PIRSR000098-1"/>
    </source>
</evidence>
<comment type="pathway">
    <text evidence="2">Amino-acid biosynthesis; L-methionine biosynthesis via de novo pathway; L-homoserine from L-aspartate: step 3/3.</text>
</comment>
<dbReference type="Gene3D" id="3.30.360.10">
    <property type="entry name" value="Dihydrodipicolinate Reductase, domain 2"/>
    <property type="match status" value="1"/>
</dbReference>
<evidence type="ECO:0000256" key="5">
    <source>
        <dbReference type="ARBA" id="ARBA00013376"/>
    </source>
</evidence>
<dbReference type="Pfam" id="PF01842">
    <property type="entry name" value="ACT"/>
    <property type="match status" value="1"/>
</dbReference>
<feature type="domain" description="ACT" evidence="14">
    <location>
        <begin position="352"/>
        <end position="427"/>
    </location>
</feature>
<dbReference type="InterPro" id="IPR045865">
    <property type="entry name" value="ACT-like_dom_sf"/>
</dbReference>
<dbReference type="GO" id="GO:0009086">
    <property type="term" value="P:methionine biosynthetic process"/>
    <property type="evidence" value="ECO:0007669"/>
    <property type="project" value="UniProtKB-KW"/>
</dbReference>
<keyword evidence="7" id="KW-0791">Threonine biosynthesis</keyword>
<evidence type="ECO:0000256" key="2">
    <source>
        <dbReference type="ARBA" id="ARBA00005062"/>
    </source>
</evidence>
<keyword evidence="10" id="KW-0486">Methionine biosynthesis</keyword>
<keyword evidence="6" id="KW-0028">Amino-acid biosynthesis</keyword>
<dbReference type="InterPro" id="IPR005106">
    <property type="entry name" value="Asp/hSer_DH_NAD-bd"/>
</dbReference>
<evidence type="ECO:0000313" key="16">
    <source>
        <dbReference type="Proteomes" id="UP000245461"/>
    </source>
</evidence>
<evidence type="ECO:0000259" key="14">
    <source>
        <dbReference type="PROSITE" id="PS51671"/>
    </source>
</evidence>
<dbReference type="PROSITE" id="PS51671">
    <property type="entry name" value="ACT"/>
    <property type="match status" value="1"/>
</dbReference>